<dbReference type="FunFam" id="3.20.20.140:FF:000004">
    <property type="entry name" value="N-acetylglucosamine-6-phosphate deacetylase"/>
    <property type="match status" value="1"/>
</dbReference>
<dbReference type="EMBL" id="JMIB01000020">
    <property type="protein sequence ID" value="KDM91678.1"/>
    <property type="molecule type" value="Genomic_DNA"/>
</dbReference>
<feature type="binding site" evidence="9">
    <location>
        <position position="216"/>
    </location>
    <ligand>
        <name>Zn(2+)</name>
        <dbReference type="ChEBI" id="CHEBI:29105"/>
    </ligand>
</feature>
<dbReference type="GO" id="GO:0008448">
    <property type="term" value="F:N-acetylglucosamine-6-phosphate deacetylase activity"/>
    <property type="evidence" value="ECO:0007669"/>
    <property type="project" value="InterPro"/>
</dbReference>
<feature type="domain" description="Amidohydrolase-related" evidence="10">
    <location>
        <begin position="50"/>
        <end position="379"/>
    </location>
</feature>
<reference evidence="11 12" key="1">
    <citation type="submission" date="2014-04" db="EMBL/GenBank/DDBJ databases">
        <title>Draft genome sequence of Photobacterium halotolerans S2753: a solonamide, ngercheumicin and holomycin producer.</title>
        <authorList>
            <person name="Machado H.R."/>
            <person name="Gram L."/>
        </authorList>
    </citation>
    <scope>NUCLEOTIDE SEQUENCE [LARGE SCALE GENOMIC DNA]</scope>
    <source>
        <strain evidence="11 12">S2753</strain>
    </source>
</reference>
<feature type="binding site" evidence="8">
    <location>
        <position position="140"/>
    </location>
    <ligand>
        <name>substrate</name>
    </ligand>
</feature>
<feature type="binding site" evidence="8">
    <location>
        <position position="251"/>
    </location>
    <ligand>
        <name>substrate</name>
    </ligand>
</feature>
<gene>
    <name evidence="11" type="ORF">EA58_10370</name>
</gene>
<evidence type="ECO:0000256" key="2">
    <source>
        <dbReference type="ARBA" id="ARBA00022723"/>
    </source>
</evidence>
<evidence type="ECO:0000256" key="7">
    <source>
        <dbReference type="PIRSR" id="PIRSR038994-1"/>
    </source>
</evidence>
<feature type="binding site" evidence="8">
    <location>
        <begin position="306"/>
        <end position="308"/>
    </location>
    <ligand>
        <name>substrate</name>
    </ligand>
</feature>
<accession>A0A066RWE2</accession>
<evidence type="ECO:0000259" key="10">
    <source>
        <dbReference type="Pfam" id="PF01979"/>
    </source>
</evidence>
<dbReference type="STRING" id="1654360.EA58_10370"/>
<feature type="binding site" evidence="8">
    <location>
        <begin position="219"/>
        <end position="220"/>
    </location>
    <ligand>
        <name>substrate</name>
    </ligand>
</feature>
<dbReference type="Gene3D" id="2.30.40.10">
    <property type="entry name" value="Urease, subunit C, domain 1"/>
    <property type="match status" value="1"/>
</dbReference>
<dbReference type="AlphaFoldDB" id="A0A066RWE2"/>
<dbReference type="GO" id="GO:0046872">
    <property type="term" value="F:metal ion binding"/>
    <property type="evidence" value="ECO:0007669"/>
    <property type="project" value="UniProtKB-KW"/>
</dbReference>
<evidence type="ECO:0000313" key="11">
    <source>
        <dbReference type="EMBL" id="KDM91678.1"/>
    </source>
</evidence>
<proteinExistence type="inferred from homology"/>
<comment type="caution">
    <text evidence="11">The sequence shown here is derived from an EMBL/GenBank/DDBJ whole genome shotgun (WGS) entry which is preliminary data.</text>
</comment>
<dbReference type="InterPro" id="IPR011059">
    <property type="entry name" value="Metal-dep_hydrolase_composite"/>
</dbReference>
<comment type="cofactor">
    <cofactor evidence="9">
        <name>a divalent metal cation</name>
        <dbReference type="ChEBI" id="CHEBI:60240"/>
    </cofactor>
    <text evidence="9">Binds 1 divalent metal cation per subunit.</text>
</comment>
<dbReference type="InterPro" id="IPR006680">
    <property type="entry name" value="Amidohydro-rel"/>
</dbReference>
<keyword evidence="12" id="KW-1185">Reference proteome</keyword>
<evidence type="ECO:0000256" key="4">
    <source>
        <dbReference type="ARBA" id="ARBA00023277"/>
    </source>
</evidence>
<dbReference type="NCBIfam" id="TIGR00221">
    <property type="entry name" value="nagA"/>
    <property type="match status" value="1"/>
</dbReference>
<evidence type="ECO:0000313" key="12">
    <source>
        <dbReference type="Proteomes" id="UP000027192"/>
    </source>
</evidence>
<dbReference type="PANTHER" id="PTHR11113">
    <property type="entry name" value="N-ACETYLGLUCOSAMINE-6-PHOSPHATE DEACETYLASE"/>
    <property type="match status" value="1"/>
</dbReference>
<organism evidence="11 12">
    <name type="scientific">Photobacterium galatheae</name>
    <dbReference type="NCBI Taxonomy" id="1654360"/>
    <lineage>
        <taxon>Bacteria</taxon>
        <taxon>Pseudomonadati</taxon>
        <taxon>Pseudomonadota</taxon>
        <taxon>Gammaproteobacteria</taxon>
        <taxon>Vibrionales</taxon>
        <taxon>Vibrionaceae</taxon>
        <taxon>Photobacterium</taxon>
    </lineage>
</organism>
<feature type="active site" description="Proton donor/acceptor" evidence="7">
    <location>
        <position position="273"/>
    </location>
</feature>
<dbReference type="GO" id="GO:0006046">
    <property type="term" value="P:N-acetylglucosamine catabolic process"/>
    <property type="evidence" value="ECO:0007669"/>
    <property type="project" value="TreeGrafter"/>
</dbReference>
<dbReference type="InterPro" id="IPR003764">
    <property type="entry name" value="GlcNAc_6-P_deAcase"/>
</dbReference>
<comment type="similarity">
    <text evidence="1 6">Belongs to the metallo-dependent hydrolases superfamily. NagA family.</text>
</comment>
<dbReference type="RefSeq" id="WP_036751947.1">
    <property type="nucleotide sequence ID" value="NZ_JAGSGC010000025.1"/>
</dbReference>
<feature type="binding site" evidence="9">
    <location>
        <position position="195"/>
    </location>
    <ligand>
        <name>Zn(2+)</name>
        <dbReference type="ChEBI" id="CHEBI:29105"/>
    </ligand>
</feature>
<keyword evidence="3 6" id="KW-0378">Hydrolase</keyword>
<dbReference type="Proteomes" id="UP000027192">
    <property type="component" value="Unassembled WGS sequence"/>
</dbReference>
<evidence type="ECO:0000256" key="8">
    <source>
        <dbReference type="PIRSR" id="PIRSR038994-2"/>
    </source>
</evidence>
<evidence type="ECO:0000256" key="6">
    <source>
        <dbReference type="PIRNR" id="PIRNR038994"/>
    </source>
</evidence>
<evidence type="ECO:0000256" key="9">
    <source>
        <dbReference type="PIRSR" id="PIRSR038994-3"/>
    </source>
</evidence>
<evidence type="ECO:0000256" key="3">
    <source>
        <dbReference type="ARBA" id="ARBA00022801"/>
    </source>
</evidence>
<dbReference type="SUPFAM" id="SSF51338">
    <property type="entry name" value="Composite domain of metallo-dependent hydrolases"/>
    <property type="match status" value="1"/>
</dbReference>
<feature type="binding site" evidence="8">
    <location>
        <position position="227"/>
    </location>
    <ligand>
        <name>substrate</name>
    </ligand>
</feature>
<evidence type="ECO:0000256" key="1">
    <source>
        <dbReference type="ARBA" id="ARBA00010716"/>
    </source>
</evidence>
<feature type="binding site" evidence="9">
    <location>
        <position position="129"/>
    </location>
    <ligand>
        <name>Zn(2+)</name>
        <dbReference type="ChEBI" id="CHEBI:29105"/>
    </ligand>
</feature>
<keyword evidence="2 9" id="KW-0479">Metal-binding</keyword>
<sequence length="385" mass="40776">MKTAQPIRARRLLTESGWLAHTAVYIEQGRITAIEPINAVDDSAQWDADILIPALIDTHVHGGAGADVMDGSHEALETLSQYLASQGVGAFLATTVTAPMSDIEVALRQVVRSQAQGVSGAELLGSYLEGPYFTPENKGAHPESLFRDPTPEELDHLITVSKGSLRVVALAPENPKALTAIRYLKSRGVNVMLGHTNADYDTTRAALDAGANGLVHCFNGMKGVHHREPGTVGAGLSHDTAAIELIADGHHVHPAVMNICCRCAPDRLVLISDAMRAAGMPDGQYQLGEMQVTMKDGVVRTAVGGLAGSTLSLSRAIKTMVNDVGQPLEKAVEMASLIPARLLGIDDRLGSIATGKSASFVALNHDYQVMATWVNGRQVWSASAS</sequence>
<dbReference type="OrthoDB" id="9776488at2"/>
<comment type="function">
    <text evidence="5">Involved in the first committed step in the biosynthesis of amino-sugar-nucleotides. Catalyzes the hydrolysis of the N-acetyl group of N-acetylglucosamine-6-phosphate (GlcNAc-6-P) to yield glucosamine 6-phosphate and acetate.</text>
</comment>
<protein>
    <submittedName>
        <fullName evidence="11">N-acetylglucosamine-6-phosphate deacetylase</fullName>
    </submittedName>
</protein>
<name>A0A066RWE2_9GAMM</name>
<dbReference type="Pfam" id="PF01979">
    <property type="entry name" value="Amidohydro_1"/>
    <property type="match status" value="1"/>
</dbReference>
<dbReference type="PIRSF" id="PIRSF038994">
    <property type="entry name" value="NagA"/>
    <property type="match status" value="1"/>
</dbReference>
<dbReference type="CDD" id="cd00854">
    <property type="entry name" value="NagA"/>
    <property type="match status" value="1"/>
</dbReference>
<dbReference type="InterPro" id="IPR032466">
    <property type="entry name" value="Metal_Hydrolase"/>
</dbReference>
<keyword evidence="4 6" id="KW-0119">Carbohydrate metabolism</keyword>
<dbReference type="PANTHER" id="PTHR11113:SF14">
    <property type="entry name" value="N-ACETYLGLUCOSAMINE-6-PHOSPHATE DEACETYLASE"/>
    <property type="match status" value="1"/>
</dbReference>
<dbReference type="SUPFAM" id="SSF51556">
    <property type="entry name" value="Metallo-dependent hydrolases"/>
    <property type="match status" value="1"/>
</dbReference>
<dbReference type="Gene3D" id="3.20.20.140">
    <property type="entry name" value="Metal-dependent hydrolases"/>
    <property type="match status" value="1"/>
</dbReference>
<evidence type="ECO:0000256" key="5">
    <source>
        <dbReference type="ARBA" id="ARBA00055797"/>
    </source>
</evidence>